<keyword evidence="3" id="KW-1185">Reference proteome</keyword>
<dbReference type="PROSITE" id="PS51819">
    <property type="entry name" value="VOC"/>
    <property type="match status" value="1"/>
</dbReference>
<accession>A0ABT0UUW5</accession>
<dbReference type="InterPro" id="IPR029068">
    <property type="entry name" value="Glyas_Bleomycin-R_OHBP_Dase"/>
</dbReference>
<evidence type="ECO:0000313" key="2">
    <source>
        <dbReference type="EMBL" id="MCM2392249.1"/>
    </source>
</evidence>
<dbReference type="SUPFAM" id="SSF54593">
    <property type="entry name" value="Glyoxalase/Bleomycin resistance protein/Dihydroxybiphenyl dioxygenase"/>
    <property type="match status" value="1"/>
</dbReference>
<evidence type="ECO:0000313" key="3">
    <source>
        <dbReference type="Proteomes" id="UP001431429"/>
    </source>
</evidence>
<dbReference type="EMBL" id="JAMQAW010000036">
    <property type="protein sequence ID" value="MCM2392249.1"/>
    <property type="molecule type" value="Genomic_DNA"/>
</dbReference>
<dbReference type="InterPro" id="IPR037523">
    <property type="entry name" value="VOC_core"/>
</dbReference>
<protein>
    <submittedName>
        <fullName evidence="2">VOC family protein</fullName>
    </submittedName>
</protein>
<name>A0ABT0UUW5_9ACTN</name>
<dbReference type="Gene3D" id="3.10.180.10">
    <property type="entry name" value="2,3-Dihydroxybiphenyl 1,2-Dioxygenase, domain 1"/>
    <property type="match status" value="1"/>
</dbReference>
<gene>
    <name evidence="2" type="ORF">NBG84_28875</name>
</gene>
<evidence type="ECO:0000259" key="1">
    <source>
        <dbReference type="PROSITE" id="PS51819"/>
    </source>
</evidence>
<comment type="caution">
    <text evidence="2">The sequence shown here is derived from an EMBL/GenBank/DDBJ whole genome shotgun (WGS) entry which is preliminary data.</text>
</comment>
<dbReference type="Proteomes" id="UP001431429">
    <property type="component" value="Unassembled WGS sequence"/>
</dbReference>
<feature type="domain" description="VOC" evidence="1">
    <location>
        <begin position="4"/>
        <end position="122"/>
    </location>
</feature>
<proteinExistence type="predicted"/>
<dbReference type="Pfam" id="PF00903">
    <property type="entry name" value="Glyoxalase"/>
    <property type="match status" value="1"/>
</dbReference>
<dbReference type="InterPro" id="IPR004360">
    <property type="entry name" value="Glyas_Fos-R_dOase_dom"/>
</dbReference>
<dbReference type="RefSeq" id="WP_250922553.1">
    <property type="nucleotide sequence ID" value="NZ_JAMQAW010000036.1"/>
</dbReference>
<organism evidence="2 3">
    <name type="scientific">Streptomyces albipurpureus</name>
    <dbReference type="NCBI Taxonomy" id="2897419"/>
    <lineage>
        <taxon>Bacteria</taxon>
        <taxon>Bacillati</taxon>
        <taxon>Actinomycetota</taxon>
        <taxon>Actinomycetes</taxon>
        <taxon>Kitasatosporales</taxon>
        <taxon>Streptomycetaceae</taxon>
        <taxon>Streptomyces</taxon>
    </lineage>
</organism>
<reference evidence="2" key="1">
    <citation type="submission" date="2022-06" db="EMBL/GenBank/DDBJ databases">
        <title>Genome public.</title>
        <authorList>
            <person name="Sun Q."/>
        </authorList>
    </citation>
    <scope>NUCLEOTIDE SEQUENCE</scope>
    <source>
        <strain evidence="2">CWNU-1</strain>
    </source>
</reference>
<sequence>MPARLDHTIVHVNDRFAGARFLADLLGGPQPKENGPFAALTLDGGVTLDYLDQRQGPHPSQHLAFLVSEDEFDDIYAKIVARQIPHWADPTQQTAGETYRLFGGRGVYVEDPDGHLLEFLTYVVE</sequence>
<dbReference type="CDD" id="cd08351">
    <property type="entry name" value="ChaP_like"/>
    <property type="match status" value="1"/>
</dbReference>